<evidence type="ECO:0000256" key="11">
    <source>
        <dbReference type="ARBA" id="ARBA00022703"/>
    </source>
</evidence>
<keyword evidence="11" id="KW-0053">Apoptosis</keyword>
<keyword evidence="7" id="KW-0963">Cytoplasm</keyword>
<dbReference type="PROSITE" id="PS50011">
    <property type="entry name" value="PROTEIN_KINASE_DOM"/>
    <property type="match status" value="1"/>
</dbReference>
<evidence type="ECO:0000256" key="21">
    <source>
        <dbReference type="ARBA" id="ARBA00047899"/>
    </source>
</evidence>
<evidence type="ECO:0000256" key="13">
    <source>
        <dbReference type="ARBA" id="ARBA00022741"/>
    </source>
</evidence>
<reference evidence="27" key="1">
    <citation type="journal article" date="2023" name="G3 (Bethesda)">
        <title>Whole genome assemblies of Zophobas morio and Tenebrio molitor.</title>
        <authorList>
            <person name="Kaur S."/>
            <person name="Stinson S.A."/>
            <person name="diCenzo G.C."/>
        </authorList>
    </citation>
    <scope>NUCLEOTIDE SEQUENCE</scope>
    <source>
        <strain evidence="27">QUZm001</strain>
    </source>
</reference>
<dbReference type="PROSITE" id="PS00107">
    <property type="entry name" value="PROTEIN_KINASE_ATP"/>
    <property type="match status" value="1"/>
</dbReference>
<evidence type="ECO:0000256" key="19">
    <source>
        <dbReference type="ARBA" id="ARBA00023242"/>
    </source>
</evidence>
<evidence type="ECO:0000256" key="22">
    <source>
        <dbReference type="ARBA" id="ARBA00048679"/>
    </source>
</evidence>
<evidence type="ECO:0000256" key="17">
    <source>
        <dbReference type="ARBA" id="ARBA00022842"/>
    </source>
</evidence>
<keyword evidence="8 25" id="KW-0723">Serine/threonine-protein kinase</keyword>
<evidence type="ECO:0000256" key="6">
    <source>
        <dbReference type="ARBA" id="ARBA00012513"/>
    </source>
</evidence>
<dbReference type="SUPFAM" id="SSF56112">
    <property type="entry name" value="Protein kinase-like (PK-like)"/>
    <property type="match status" value="1"/>
</dbReference>
<dbReference type="GO" id="GO:0030010">
    <property type="term" value="P:establishment of cell polarity"/>
    <property type="evidence" value="ECO:0007669"/>
    <property type="project" value="InterPro"/>
</dbReference>
<comment type="similarity">
    <text evidence="5">Belongs to the protein kinase superfamily. CAMK Ser/Thr protein kinase family. LKB1 subfamily.</text>
</comment>
<keyword evidence="9" id="KW-0597">Phosphoprotein</keyword>
<organism evidence="27 28">
    <name type="scientific">Zophobas morio</name>
    <dbReference type="NCBI Taxonomy" id="2755281"/>
    <lineage>
        <taxon>Eukaryota</taxon>
        <taxon>Metazoa</taxon>
        <taxon>Ecdysozoa</taxon>
        <taxon>Arthropoda</taxon>
        <taxon>Hexapoda</taxon>
        <taxon>Insecta</taxon>
        <taxon>Pterygota</taxon>
        <taxon>Neoptera</taxon>
        <taxon>Endopterygota</taxon>
        <taxon>Coleoptera</taxon>
        <taxon>Polyphaga</taxon>
        <taxon>Cucujiformia</taxon>
        <taxon>Tenebrionidae</taxon>
        <taxon>Zophobas</taxon>
    </lineage>
</organism>
<dbReference type="GO" id="GO:0030295">
    <property type="term" value="F:protein kinase activator activity"/>
    <property type="evidence" value="ECO:0007669"/>
    <property type="project" value="InterPro"/>
</dbReference>
<accession>A0AA38HQP3</accession>
<evidence type="ECO:0000256" key="15">
    <source>
        <dbReference type="ARBA" id="ARBA00022777"/>
    </source>
</evidence>
<evidence type="ECO:0000256" key="10">
    <source>
        <dbReference type="ARBA" id="ARBA00022679"/>
    </source>
</evidence>
<dbReference type="GO" id="GO:0042593">
    <property type="term" value="P:glucose homeostasis"/>
    <property type="evidence" value="ECO:0007669"/>
    <property type="project" value="InterPro"/>
</dbReference>
<dbReference type="EC" id="2.7.11.1" evidence="6"/>
<dbReference type="AlphaFoldDB" id="A0AA38HQP3"/>
<dbReference type="GO" id="GO:0004674">
    <property type="term" value="F:protein serine/threonine kinase activity"/>
    <property type="evidence" value="ECO:0007669"/>
    <property type="project" value="UniProtKB-KW"/>
</dbReference>
<evidence type="ECO:0000313" key="28">
    <source>
        <dbReference type="Proteomes" id="UP001168821"/>
    </source>
</evidence>
<proteinExistence type="inferred from homology"/>
<feature type="binding site" evidence="24">
    <location>
        <position position="128"/>
    </location>
    <ligand>
        <name>ATP</name>
        <dbReference type="ChEBI" id="CHEBI:30616"/>
    </ligand>
</feature>
<keyword evidence="16 24" id="KW-0067">ATP-binding</keyword>
<keyword evidence="15" id="KW-0418">Kinase</keyword>
<dbReference type="SMART" id="SM00220">
    <property type="entry name" value="S_TKc"/>
    <property type="match status" value="1"/>
</dbReference>
<keyword evidence="10" id="KW-0808">Transferase</keyword>
<dbReference type="GO" id="GO:0006915">
    <property type="term" value="P:apoptotic process"/>
    <property type="evidence" value="ECO:0007669"/>
    <property type="project" value="UniProtKB-KW"/>
</dbReference>
<protein>
    <recommendedName>
        <fullName evidence="23">Serine/threonine-protein kinase STK11</fullName>
        <ecNumber evidence="6">2.7.11.1</ecNumber>
    </recommendedName>
</protein>
<evidence type="ECO:0000256" key="7">
    <source>
        <dbReference type="ARBA" id="ARBA00022490"/>
    </source>
</evidence>
<dbReference type="InterPro" id="IPR011009">
    <property type="entry name" value="Kinase-like_dom_sf"/>
</dbReference>
<keyword evidence="19" id="KW-0539">Nucleus</keyword>
<dbReference type="PROSITE" id="PS00108">
    <property type="entry name" value="PROTEIN_KINASE_ST"/>
    <property type="match status" value="1"/>
</dbReference>
<name>A0AA38HQP3_9CUCU</name>
<dbReference type="PANTHER" id="PTHR24346:SF94">
    <property type="entry name" value="NON-SPECIFIC SERINE_THREONINE PROTEIN KINASE"/>
    <property type="match status" value="1"/>
</dbReference>
<evidence type="ECO:0000256" key="5">
    <source>
        <dbReference type="ARBA" id="ARBA00009985"/>
    </source>
</evidence>
<dbReference type="GO" id="GO:0001558">
    <property type="term" value="P:regulation of cell growth"/>
    <property type="evidence" value="ECO:0007669"/>
    <property type="project" value="InterPro"/>
</dbReference>
<keyword evidence="13 24" id="KW-0547">Nucleotide-binding</keyword>
<dbReference type="GO" id="GO:0005524">
    <property type="term" value="F:ATP binding"/>
    <property type="evidence" value="ECO:0007669"/>
    <property type="project" value="UniProtKB-UniRule"/>
</dbReference>
<comment type="subcellular location">
    <subcellularLocation>
        <location evidence="4">Cytoplasm</location>
    </subcellularLocation>
    <subcellularLocation>
        <location evidence="3">Nucleus</location>
    </subcellularLocation>
</comment>
<evidence type="ECO:0000256" key="14">
    <source>
        <dbReference type="ARBA" id="ARBA00022763"/>
    </source>
</evidence>
<dbReference type="Pfam" id="PF00069">
    <property type="entry name" value="Pkinase"/>
    <property type="match status" value="1"/>
</dbReference>
<evidence type="ECO:0000313" key="27">
    <source>
        <dbReference type="EMBL" id="KAJ3642160.1"/>
    </source>
</evidence>
<evidence type="ECO:0000256" key="24">
    <source>
        <dbReference type="PROSITE-ProRule" id="PRU10141"/>
    </source>
</evidence>
<dbReference type="FunFam" id="1.10.510.10:FF:000245">
    <property type="entry name" value="serine/threonine-protein kinase STK11"/>
    <property type="match status" value="1"/>
</dbReference>
<keyword evidence="14" id="KW-0227">DNA damage</keyword>
<evidence type="ECO:0000256" key="20">
    <source>
        <dbReference type="ARBA" id="ARBA00023306"/>
    </source>
</evidence>
<evidence type="ECO:0000256" key="2">
    <source>
        <dbReference type="ARBA" id="ARBA00001946"/>
    </source>
</evidence>
<evidence type="ECO:0000256" key="1">
    <source>
        <dbReference type="ARBA" id="ARBA00001936"/>
    </source>
</evidence>
<keyword evidence="28" id="KW-1185">Reference proteome</keyword>
<evidence type="ECO:0000256" key="8">
    <source>
        <dbReference type="ARBA" id="ARBA00022527"/>
    </source>
</evidence>
<evidence type="ECO:0000256" key="12">
    <source>
        <dbReference type="ARBA" id="ARBA00022723"/>
    </source>
</evidence>
<dbReference type="GO" id="GO:0046872">
    <property type="term" value="F:metal ion binding"/>
    <property type="evidence" value="ECO:0007669"/>
    <property type="project" value="UniProtKB-KW"/>
</dbReference>
<dbReference type="GO" id="GO:0005737">
    <property type="term" value="C:cytoplasm"/>
    <property type="evidence" value="ECO:0007669"/>
    <property type="project" value="UniProtKB-SubCell"/>
</dbReference>
<dbReference type="InterPro" id="IPR000719">
    <property type="entry name" value="Prot_kinase_dom"/>
</dbReference>
<comment type="catalytic activity">
    <reaction evidence="22">
        <text>L-seryl-[protein] + ATP = O-phospho-L-seryl-[protein] + ADP + H(+)</text>
        <dbReference type="Rhea" id="RHEA:17989"/>
        <dbReference type="Rhea" id="RHEA-COMP:9863"/>
        <dbReference type="Rhea" id="RHEA-COMP:11604"/>
        <dbReference type="ChEBI" id="CHEBI:15378"/>
        <dbReference type="ChEBI" id="CHEBI:29999"/>
        <dbReference type="ChEBI" id="CHEBI:30616"/>
        <dbReference type="ChEBI" id="CHEBI:83421"/>
        <dbReference type="ChEBI" id="CHEBI:456216"/>
        <dbReference type="EC" id="2.7.11.1"/>
    </reaction>
</comment>
<feature type="domain" description="Protein kinase" evidence="26">
    <location>
        <begin position="99"/>
        <end position="359"/>
    </location>
</feature>
<comment type="cofactor">
    <cofactor evidence="1">
        <name>Mn(2+)</name>
        <dbReference type="ChEBI" id="CHEBI:29035"/>
    </cofactor>
</comment>
<keyword evidence="18" id="KW-0464">Manganese</keyword>
<dbReference type="GO" id="GO:0006974">
    <property type="term" value="P:DNA damage response"/>
    <property type="evidence" value="ECO:0007669"/>
    <property type="project" value="UniProtKB-KW"/>
</dbReference>
<evidence type="ECO:0000256" key="16">
    <source>
        <dbReference type="ARBA" id="ARBA00022840"/>
    </source>
</evidence>
<comment type="catalytic activity">
    <reaction evidence="21">
        <text>L-threonyl-[protein] + ATP = O-phospho-L-threonyl-[protein] + ADP + H(+)</text>
        <dbReference type="Rhea" id="RHEA:46608"/>
        <dbReference type="Rhea" id="RHEA-COMP:11060"/>
        <dbReference type="Rhea" id="RHEA-COMP:11605"/>
        <dbReference type="ChEBI" id="CHEBI:15378"/>
        <dbReference type="ChEBI" id="CHEBI:30013"/>
        <dbReference type="ChEBI" id="CHEBI:30616"/>
        <dbReference type="ChEBI" id="CHEBI:61977"/>
        <dbReference type="ChEBI" id="CHEBI:456216"/>
        <dbReference type="EC" id="2.7.11.1"/>
    </reaction>
</comment>
<dbReference type="Gene3D" id="1.10.510.10">
    <property type="entry name" value="Transferase(Phosphotransferase) domain 1"/>
    <property type="match status" value="1"/>
</dbReference>
<gene>
    <name evidence="27" type="ORF">Zmor_024969</name>
</gene>
<dbReference type="InterPro" id="IPR017441">
    <property type="entry name" value="Protein_kinase_ATP_BS"/>
</dbReference>
<evidence type="ECO:0000256" key="4">
    <source>
        <dbReference type="ARBA" id="ARBA00004496"/>
    </source>
</evidence>
<evidence type="ECO:0000259" key="26">
    <source>
        <dbReference type="PROSITE" id="PS50011"/>
    </source>
</evidence>
<keyword evidence="17" id="KW-0460">Magnesium</keyword>
<dbReference type="InterPro" id="IPR008271">
    <property type="entry name" value="Ser/Thr_kinase_AS"/>
</dbReference>
<keyword evidence="20" id="KW-0131">Cell cycle</keyword>
<evidence type="ECO:0000256" key="3">
    <source>
        <dbReference type="ARBA" id="ARBA00004123"/>
    </source>
</evidence>
<dbReference type="InterPro" id="IPR039154">
    <property type="entry name" value="LKB1_c"/>
</dbReference>
<evidence type="ECO:0000256" key="9">
    <source>
        <dbReference type="ARBA" id="ARBA00022553"/>
    </source>
</evidence>
<dbReference type="EMBL" id="JALNTZ010000008">
    <property type="protein sequence ID" value="KAJ3642160.1"/>
    <property type="molecule type" value="Genomic_DNA"/>
</dbReference>
<sequence length="455" mass="52300">MDNKMCNITQSDSDDQENISENEVELTNRVFEVNSEDLRPLFLQESHLSDHQLLDEDEPFWPNALDDLDGVNINNFFHRVSSDQVIYQAKKRLKMIGKYVMGDLLGEGSYGKVKEMLDSDTLCRRAVKILKQRKLRRIPNGVQNVEREIKLLKSLKHKNVISLVDVLYNDEKQKMYLIMEFCVGSLQGMLESTPSKKFPFFQAHGYFTQLVDGLEYLHSKRVVHKDIKPGNLLLTLEGVLKISDLGVAETIDFFANDDTCVQGQGSPAFQPPEIANGLDSFPGFKVDVWSSGVTLYNFVTGQYPFEGDSIYKLFENIGKGDFTIPGDIEDPLRSLLWGMLQKEPEERFSLQQIRQHLWFSKRPPLTEAPVPIPPLRNDEFHCMTVLPYLFDHYYDTSDTASNLQYFTQRQLNEEIMKREAEQNNGNAQPNQSSKRRWKKPISCIAVRKLPGCKQS</sequence>
<evidence type="ECO:0000256" key="18">
    <source>
        <dbReference type="ARBA" id="ARBA00023211"/>
    </source>
</evidence>
<dbReference type="Gene3D" id="3.30.200.20">
    <property type="entry name" value="Phosphorylase Kinase, domain 1"/>
    <property type="match status" value="1"/>
</dbReference>
<comment type="caution">
    <text evidence="27">The sequence shown here is derived from an EMBL/GenBank/DDBJ whole genome shotgun (WGS) entry which is preliminary data.</text>
</comment>
<dbReference type="PANTHER" id="PTHR24346">
    <property type="entry name" value="MAP/MICROTUBULE AFFINITY-REGULATING KINASE"/>
    <property type="match status" value="1"/>
</dbReference>
<evidence type="ECO:0000256" key="25">
    <source>
        <dbReference type="RuleBase" id="RU000304"/>
    </source>
</evidence>
<dbReference type="CDD" id="cd14119">
    <property type="entry name" value="STKc_LKB1"/>
    <property type="match status" value="1"/>
</dbReference>
<dbReference type="FunFam" id="3.30.200.20:FF:000235">
    <property type="entry name" value="serine/threonine-protein kinase STK11"/>
    <property type="match status" value="1"/>
</dbReference>
<keyword evidence="12" id="KW-0479">Metal-binding</keyword>
<dbReference type="GO" id="GO:0035556">
    <property type="term" value="P:intracellular signal transduction"/>
    <property type="evidence" value="ECO:0007669"/>
    <property type="project" value="TreeGrafter"/>
</dbReference>
<dbReference type="Proteomes" id="UP001168821">
    <property type="component" value="Unassembled WGS sequence"/>
</dbReference>
<dbReference type="GO" id="GO:0005634">
    <property type="term" value="C:nucleus"/>
    <property type="evidence" value="ECO:0007669"/>
    <property type="project" value="UniProtKB-SubCell"/>
</dbReference>
<comment type="cofactor">
    <cofactor evidence="2">
        <name>Mg(2+)</name>
        <dbReference type="ChEBI" id="CHEBI:18420"/>
    </cofactor>
</comment>
<evidence type="ECO:0000256" key="23">
    <source>
        <dbReference type="ARBA" id="ARBA00068788"/>
    </source>
</evidence>